<comment type="caution">
    <text evidence="2">The sequence shown here is derived from an EMBL/GenBank/DDBJ whole genome shotgun (WGS) entry which is preliminary data.</text>
</comment>
<name>W2WMD6_PHYNI</name>
<dbReference type="SUPFAM" id="SSF48403">
    <property type="entry name" value="Ankyrin repeat"/>
    <property type="match status" value="1"/>
</dbReference>
<evidence type="ECO:0000313" key="3">
    <source>
        <dbReference type="Proteomes" id="UP000018958"/>
    </source>
</evidence>
<sequence length="927" mass="105002">MTARRLIWALRLVLNTIQLHKTKKRHFFFKLELLRARDRGHFDGKRSDLDAFDAVVADIAQDPTTLKPKLLQDLPKALGACQCAITLRQHVALFFADQDRGHQHFLTLLRRWLDTLKYIEVAQGHPIEEELRRFENCYQVLEVDEDYLPDEETFIKDKGATNKSKAERKKLFDEAFAQDLQMEVVCYFMELEELVEGVFSVYDQVKNQEKPVMEATVVATLALRMANQLTATLQLRYPTLKLAEDLIGVLVCYPSAGLAARITKAVKERRASFEETGTFEFVPGTLLHDFTSVLTNLAPLFPPIEECRVIALPDGFFGPNYGEERTPEYVLPDVTHCIVLLAQQLPFLYTMTVRKIAAMGREIEGRTGLVVDFLLALEDYFVTRKVTIQLVFLCIAGCSRSLHCKWQTQNDITRANPLVACSQMMPNHLDVWSVGSSHLPPTCRGFCQLYNALVQQGFMENIPFFDDMLEIYEEKIFTPSSRATTTRGSYNKVYLMSLNWSGSSIDATYESASADFKHVTDMYRKTSDDNVTSLTYQLIEGELSFLKGASSKSILKKAADISTKEVFESRILSRDLITLEDDIMDAFSDMCNALGRQKYRDEYIANAHNKLLHDVKARDGLERSVLIPLLALMDALRSDGSVDSSAVPASMRAAVVLGLDGNYIQRSCKAVAAIIDARFATPSHILSFKTKTTNANREYVFSDLMKLMKASKGPLAGRDMIYLEAEIKKDPELLDLFSRTSDSSQSTEYDDDSTLLHQAAVGPARDAKLVEWLVQMRALFNQPLHCRKEPRQRDLTCPRNLLPNTMAIHSAVIAGDWQMAKLLLECDNMVDLNTPTCHTKETLAHLAVKFGHMEVFVGLHRNAVDFRIPNAKGQFVWEMTADRTFSEKIRDVATEMEFTSRLGRGRRDSPGVFQQQLTRLAEQSRKL</sequence>
<feature type="non-terminal residue" evidence="2">
    <location>
        <position position="927"/>
    </location>
</feature>
<accession>W2WMD6</accession>
<evidence type="ECO:0000313" key="2">
    <source>
        <dbReference type="EMBL" id="ETP11676.1"/>
    </source>
</evidence>
<feature type="domain" description="DUF6604" evidence="1">
    <location>
        <begin position="74"/>
        <end position="233"/>
    </location>
</feature>
<evidence type="ECO:0000259" key="1">
    <source>
        <dbReference type="Pfam" id="PF20253"/>
    </source>
</evidence>
<dbReference type="Gene3D" id="1.25.40.20">
    <property type="entry name" value="Ankyrin repeat-containing domain"/>
    <property type="match status" value="1"/>
</dbReference>
<reference evidence="2 3" key="1">
    <citation type="submission" date="2013-11" db="EMBL/GenBank/DDBJ databases">
        <title>The Genome Sequence of Phytophthora parasitica CJ01A1.</title>
        <authorList>
            <consortium name="The Broad Institute Genomics Platform"/>
            <person name="Russ C."/>
            <person name="Tyler B."/>
            <person name="Panabieres F."/>
            <person name="Shan W."/>
            <person name="Tripathy S."/>
            <person name="Grunwald N."/>
            <person name="Machado M."/>
            <person name="Johnson C.S."/>
            <person name="Walker B."/>
            <person name="Young S.K."/>
            <person name="Zeng Q."/>
            <person name="Gargeya S."/>
            <person name="Fitzgerald M."/>
            <person name="Haas B."/>
            <person name="Abouelleil A."/>
            <person name="Allen A.W."/>
            <person name="Alvarado L."/>
            <person name="Arachchi H.M."/>
            <person name="Berlin A.M."/>
            <person name="Chapman S.B."/>
            <person name="Gainer-Dewar J."/>
            <person name="Goldberg J."/>
            <person name="Griggs A."/>
            <person name="Gujja S."/>
            <person name="Hansen M."/>
            <person name="Howarth C."/>
            <person name="Imamovic A."/>
            <person name="Ireland A."/>
            <person name="Larimer J."/>
            <person name="McCowan C."/>
            <person name="Murphy C."/>
            <person name="Pearson M."/>
            <person name="Poon T.W."/>
            <person name="Priest M."/>
            <person name="Roberts A."/>
            <person name="Saif S."/>
            <person name="Shea T."/>
            <person name="Sisk P."/>
            <person name="Sykes S."/>
            <person name="Wortman J."/>
            <person name="Nusbaum C."/>
            <person name="Birren B."/>
        </authorList>
    </citation>
    <scope>NUCLEOTIDE SEQUENCE [LARGE SCALE GENOMIC DNA]</scope>
    <source>
        <strain evidence="2 3">CJ01A1</strain>
    </source>
</reference>
<dbReference type="EMBL" id="ANIX01002504">
    <property type="protein sequence ID" value="ETP11676.1"/>
    <property type="molecule type" value="Genomic_DNA"/>
</dbReference>
<dbReference type="Pfam" id="PF20253">
    <property type="entry name" value="DUF6604"/>
    <property type="match status" value="1"/>
</dbReference>
<dbReference type="AlphaFoldDB" id="W2WMD6"/>
<gene>
    <name evidence="2" type="ORF">F441_12821</name>
</gene>
<dbReference type="OrthoDB" id="100219at2759"/>
<dbReference type="Proteomes" id="UP000018958">
    <property type="component" value="Unassembled WGS sequence"/>
</dbReference>
<dbReference type="InterPro" id="IPR046539">
    <property type="entry name" value="DUF6604"/>
</dbReference>
<proteinExistence type="predicted"/>
<dbReference type="InterPro" id="IPR036770">
    <property type="entry name" value="Ankyrin_rpt-contain_sf"/>
</dbReference>
<organism evidence="2 3">
    <name type="scientific">Phytophthora nicotianae CJ01A1</name>
    <dbReference type="NCBI Taxonomy" id="1317063"/>
    <lineage>
        <taxon>Eukaryota</taxon>
        <taxon>Sar</taxon>
        <taxon>Stramenopiles</taxon>
        <taxon>Oomycota</taxon>
        <taxon>Peronosporomycetes</taxon>
        <taxon>Peronosporales</taxon>
        <taxon>Peronosporaceae</taxon>
        <taxon>Phytophthora</taxon>
    </lineage>
</organism>
<protein>
    <recommendedName>
        <fullName evidence="1">DUF6604 domain-containing protein</fullName>
    </recommendedName>
</protein>